<dbReference type="InterPro" id="IPR017896">
    <property type="entry name" value="4Fe4S_Fe-S-bd"/>
</dbReference>
<dbReference type="Gene3D" id="3.40.50.740">
    <property type="match status" value="1"/>
</dbReference>
<dbReference type="NCBIfam" id="TIGR04519">
    <property type="entry name" value="MoCo_extend_TAT"/>
    <property type="match status" value="1"/>
</dbReference>
<feature type="compositionally biased region" description="Basic and acidic residues" evidence="2">
    <location>
        <begin position="1020"/>
        <end position="1034"/>
    </location>
</feature>
<feature type="domain" description="4Fe-4S ferredoxin-type" evidence="3">
    <location>
        <begin position="843"/>
        <end position="874"/>
    </location>
</feature>
<proteinExistence type="predicted"/>
<dbReference type="CDD" id="cd02784">
    <property type="entry name" value="MopB_CT_PHLH"/>
    <property type="match status" value="1"/>
</dbReference>
<dbReference type="InterPro" id="IPR030948">
    <property type="entry name" value="TAT_var_transloc_signal_dom"/>
</dbReference>
<accession>A0A1U7CZE0</accession>
<dbReference type="GO" id="GO:0046872">
    <property type="term" value="F:metal ion binding"/>
    <property type="evidence" value="ECO:0007669"/>
    <property type="project" value="UniProtKB-KW"/>
</dbReference>
<dbReference type="CDD" id="cd10551">
    <property type="entry name" value="PsrB"/>
    <property type="match status" value="1"/>
</dbReference>
<evidence type="ECO:0000313" key="5">
    <source>
        <dbReference type="Proteomes" id="UP000186309"/>
    </source>
</evidence>
<dbReference type="PROSITE" id="PS51379">
    <property type="entry name" value="4FE4S_FER_2"/>
    <property type="match status" value="2"/>
</dbReference>
<dbReference type="SUPFAM" id="SSF53706">
    <property type="entry name" value="Formate dehydrogenase/DMSO reductase, domains 1-3"/>
    <property type="match status" value="1"/>
</dbReference>
<dbReference type="Pfam" id="PF00384">
    <property type="entry name" value="Molybdopterin"/>
    <property type="match status" value="1"/>
</dbReference>
<keyword evidence="5" id="KW-1185">Reference proteome</keyword>
<dbReference type="KEGG" id="pbor:BSF38_10041"/>
<dbReference type="Pfam" id="PF13247">
    <property type="entry name" value="Fer4_11"/>
    <property type="match status" value="1"/>
</dbReference>
<keyword evidence="4" id="KW-0614">Plasmid</keyword>
<dbReference type="PANTHER" id="PTHR42783:SF3">
    <property type="entry name" value="GLUTAMATE SYNTHASE [NADPH] SMALL CHAIN-RELATED"/>
    <property type="match status" value="1"/>
</dbReference>
<name>A0A1U7CZE0_9BACT</name>
<dbReference type="Gene3D" id="2.40.40.20">
    <property type="match status" value="1"/>
</dbReference>
<gene>
    <name evidence="4" type="primary">ttrB</name>
    <name evidence="4" type="ORF">BSF38_10041</name>
</gene>
<dbReference type="EMBL" id="CP019083">
    <property type="protein sequence ID" value="APW64258.1"/>
    <property type="molecule type" value="Genomic_DNA"/>
</dbReference>
<dbReference type="GO" id="GO:0016491">
    <property type="term" value="F:oxidoreductase activity"/>
    <property type="evidence" value="ECO:0007669"/>
    <property type="project" value="InterPro"/>
</dbReference>
<protein>
    <submittedName>
        <fullName evidence="4">Tetrathionate reductase subunit B</fullName>
    </submittedName>
</protein>
<dbReference type="Gene3D" id="3.30.70.20">
    <property type="match status" value="2"/>
</dbReference>
<dbReference type="Proteomes" id="UP000186309">
    <property type="component" value="Plasmid PALBO1"/>
</dbReference>
<dbReference type="PANTHER" id="PTHR42783">
    <property type="entry name" value="GLUTAMATE SYNTHASE [NADPH] SMALL CHAIN"/>
    <property type="match status" value="1"/>
</dbReference>
<reference evidence="4 5" key="1">
    <citation type="submission" date="2016-12" db="EMBL/GenBank/DDBJ databases">
        <title>Comparative genomics of four Isosphaeraceae planctomycetes: a common pool of plasmids and glycoside hydrolase genes.</title>
        <authorList>
            <person name="Ivanova A."/>
        </authorList>
    </citation>
    <scope>NUCLEOTIDE SEQUENCE [LARGE SCALE GENOMIC DNA]</scope>
    <source>
        <strain evidence="4 5">PX4</strain>
        <plasmid evidence="5">palbo1</plasmid>
    </source>
</reference>
<dbReference type="InterPro" id="IPR009010">
    <property type="entry name" value="Asp_de-COase-like_dom_sf"/>
</dbReference>
<geneLocation type="plasmid" evidence="5">
    <name>palbo1</name>
</geneLocation>
<evidence type="ECO:0000256" key="1">
    <source>
        <dbReference type="ARBA" id="ARBA00022723"/>
    </source>
</evidence>
<evidence type="ECO:0000259" key="3">
    <source>
        <dbReference type="PROSITE" id="PS51379"/>
    </source>
</evidence>
<dbReference type="AlphaFoldDB" id="A0A1U7CZE0"/>
<dbReference type="InterPro" id="IPR006656">
    <property type="entry name" value="Mopterin_OxRdtase"/>
</dbReference>
<dbReference type="SUPFAM" id="SSF54862">
    <property type="entry name" value="4Fe-4S ferredoxins"/>
    <property type="match status" value="1"/>
</dbReference>
<keyword evidence="1" id="KW-0479">Metal-binding</keyword>
<dbReference type="Gene3D" id="3.30.2070.10">
    <property type="entry name" value="Formate dehydrogenase/DMSO reductase"/>
    <property type="match status" value="1"/>
</dbReference>
<feature type="region of interest" description="Disordered" evidence="2">
    <location>
        <begin position="1010"/>
        <end position="1034"/>
    </location>
</feature>
<feature type="domain" description="4Fe-4S ferredoxin-type" evidence="3">
    <location>
        <begin position="787"/>
        <end position="817"/>
    </location>
</feature>
<dbReference type="Gene3D" id="3.40.228.10">
    <property type="entry name" value="Dimethylsulfoxide Reductase, domain 2"/>
    <property type="match status" value="1"/>
</dbReference>
<dbReference type="SUPFAM" id="SSF50692">
    <property type="entry name" value="ADC-like"/>
    <property type="match status" value="1"/>
</dbReference>
<evidence type="ECO:0000256" key="2">
    <source>
        <dbReference type="SAM" id="MobiDB-lite"/>
    </source>
</evidence>
<evidence type="ECO:0000313" key="4">
    <source>
        <dbReference type="EMBL" id="APW64258.1"/>
    </source>
</evidence>
<organism evidence="4 5">
    <name type="scientific">Paludisphaera borealis</name>
    <dbReference type="NCBI Taxonomy" id="1387353"/>
    <lineage>
        <taxon>Bacteria</taxon>
        <taxon>Pseudomonadati</taxon>
        <taxon>Planctomycetota</taxon>
        <taxon>Planctomycetia</taxon>
        <taxon>Isosphaerales</taxon>
        <taxon>Isosphaeraceae</taxon>
        <taxon>Paludisphaera</taxon>
    </lineage>
</organism>
<dbReference type="Pfam" id="PF12797">
    <property type="entry name" value="Fer4_2"/>
    <property type="match status" value="1"/>
</dbReference>
<sequence>MSSMNKSPDDVDKPLTLSELMRGAQAVSEPEAQGPRYWRSLSELADDGTFTEEVAQAVAGVRGAIEGLDDASRRRFMKLMGASFALAGVAGCSVQPVETIVPYVEQPESIVPGKAMYFATASALGGDGVGLLVESQMGRPIKIEGNPTHPASQGATDVFSQAEILSLYDPDRSQIVIHDGRVDTWEHFLGFAIDLREKQREGKGKGLRILTRSVSSPTLADQIQRLLKELPEARWHSYEAVTRDTVRQGAKLAFGEPLEPVYNFAKADVVVSLDADFLGSGPGRLPYARAFADRRAQGEVVEKASAQTMNRLYAIESTPTLTGAMADHRLPLSARDVAHAALAIAQALKVEGAPAADPKRLESQASWLAALAADLGGRRGKSLVVAGDSQPAEVHALVFAINAALGNVGETVNFFPPTQQGPTDQIGSLVELVRDIEKGAVDTLVILGANPVYETPADLKFAEALKSPKLNVRVHLGLYDDETAALCNWHLPEAHFLESWGDVRAFNGAVTIQQPLIAPLYKGKTSNDVLAALLGQGDLPGLEIVRSYWKGRLPAATFEETWRKALQDGVVAEPADAVAKPKPAAAAKLDQVKFAAGAVDGLEIVFRPDPTIWDGRYANNGWLQELPKPMTTLTWENAALVSPALAKRLGLVNNQIVSLEFRSTLVEAPVWITPGQADDSVTVHLGYGRAKAGRVGTGIGFNAYLLRRSDALWFSDGLKLTPTMRTHTLAITQHHHDMAGRDIVRASTVDAFHEKLEHGHDEAKHAAHHGLSLYPDPPVPQSEDYAWAMAIDLNRCIGCGACTIACQAENNIPIVGRDQVLNSREMHWIRVDRYYEGEDSANPSTYFQPVPCMHCEKAPCELVCPVEATTHSDEGLNEMTYNRCVGTRYCGNNCPYKVRRFNFLQYSDKTTPSLKLLNNPDVTVRMRGVMEKCTYCVQRINEARINAQIEDRKIGGDEVVTACQGACPTRAIVFGNMKDPESSVAKARKSPRHYALLAELGTLPRTTYLTRLSNPSPADAAEKKAENPVEPRHG</sequence>
<dbReference type="Gene3D" id="2.20.25.90">
    <property type="entry name" value="ADC-like domains"/>
    <property type="match status" value="1"/>
</dbReference>